<protein>
    <submittedName>
        <fullName evidence="3">D-amino-acid dehydrogenase</fullName>
        <ecNumber evidence="3">1.4.99.-</ecNumber>
    </submittedName>
</protein>
<dbReference type="EMBL" id="JBEPMB010000011">
    <property type="protein sequence ID" value="MET3616046.1"/>
    <property type="molecule type" value="Genomic_DNA"/>
</dbReference>
<evidence type="ECO:0000256" key="1">
    <source>
        <dbReference type="ARBA" id="ARBA00023002"/>
    </source>
</evidence>
<dbReference type="Gene3D" id="3.30.9.10">
    <property type="entry name" value="D-Amino Acid Oxidase, subunit A, domain 2"/>
    <property type="match status" value="1"/>
</dbReference>
<dbReference type="Proteomes" id="UP001549047">
    <property type="component" value="Unassembled WGS sequence"/>
</dbReference>
<dbReference type="PANTHER" id="PTHR13847:SF289">
    <property type="entry name" value="GLYCINE OXIDASE"/>
    <property type="match status" value="1"/>
</dbReference>
<dbReference type="EC" id="1.4.99.-" evidence="3"/>
<reference evidence="3 4" key="1">
    <citation type="submission" date="2024-06" db="EMBL/GenBank/DDBJ databases">
        <title>Genomic Encyclopedia of Type Strains, Phase IV (KMG-IV): sequencing the most valuable type-strain genomes for metagenomic binning, comparative biology and taxonomic classification.</title>
        <authorList>
            <person name="Goeker M."/>
        </authorList>
    </citation>
    <scope>NUCLEOTIDE SEQUENCE [LARGE SCALE GENOMIC DNA]</scope>
    <source>
        <strain evidence="3 4">DSM 29780</strain>
    </source>
</reference>
<organism evidence="3 4">
    <name type="scientific">Rhizobium aquaticum</name>
    <dbReference type="NCBI Taxonomy" id="1549636"/>
    <lineage>
        <taxon>Bacteria</taxon>
        <taxon>Pseudomonadati</taxon>
        <taxon>Pseudomonadota</taxon>
        <taxon>Alphaproteobacteria</taxon>
        <taxon>Hyphomicrobiales</taxon>
        <taxon>Rhizobiaceae</taxon>
        <taxon>Rhizobium/Agrobacterium group</taxon>
        <taxon>Rhizobium</taxon>
    </lineage>
</organism>
<comment type="caution">
    <text evidence="3">The sequence shown here is derived from an EMBL/GenBank/DDBJ whole genome shotgun (WGS) entry which is preliminary data.</text>
</comment>
<dbReference type="Gene3D" id="3.50.50.60">
    <property type="entry name" value="FAD/NAD(P)-binding domain"/>
    <property type="match status" value="2"/>
</dbReference>
<dbReference type="SUPFAM" id="SSF51905">
    <property type="entry name" value="FAD/NAD(P)-binding domain"/>
    <property type="match status" value="1"/>
</dbReference>
<gene>
    <name evidence="3" type="ORF">ABID16_004395</name>
</gene>
<sequence>MVSLITVVGNGIVGIATAIELNRMGHKVVVIDRDPPGSPGAASFGNGGWLCPASIIPVSTQGLMRNLPSLVFGRNAPLSGQVLYGLRNAGHFVRFVMSGRTNTQVQYKALSLSTLLSRSADDHLDLARQAGLDSLIRKDGLLYTYDTGSAYSKDLTWWTLRTELGVKSTFIDSTALRSEEPLIDRECHGALLVEDGGHCIDPGAYLQGLAAFASSKGVEFVTAEVLGLRFDEDRLDGLDTSSGFHPSGAAVICCGAHSRIFAWQAGDNVPLLSERGYHVTIADGLRLSRPVMFNDALVVATPMAAGLRLAGQVEIAAPGTPPDWRRAQRLLDLASGYIRGLPSKTDAPQVSRWMGQRPAIADELPVIGTSSRSADVHYAFGHGYTGLGAAPVTARMVGQSVAGMAPRSPEPFPFLAQRFRQSPR</sequence>
<dbReference type="RefSeq" id="WP_354558504.1">
    <property type="nucleotide sequence ID" value="NZ_JBEPMB010000011.1"/>
</dbReference>
<dbReference type="InterPro" id="IPR006076">
    <property type="entry name" value="FAD-dep_OxRdtase"/>
</dbReference>
<keyword evidence="1 3" id="KW-0560">Oxidoreductase</keyword>
<evidence type="ECO:0000259" key="2">
    <source>
        <dbReference type="Pfam" id="PF01266"/>
    </source>
</evidence>
<feature type="domain" description="FAD dependent oxidoreductase" evidence="2">
    <location>
        <begin position="5"/>
        <end position="398"/>
    </location>
</feature>
<dbReference type="InterPro" id="IPR036188">
    <property type="entry name" value="FAD/NAD-bd_sf"/>
</dbReference>
<evidence type="ECO:0000313" key="3">
    <source>
        <dbReference type="EMBL" id="MET3616046.1"/>
    </source>
</evidence>
<proteinExistence type="predicted"/>
<keyword evidence="4" id="KW-1185">Reference proteome</keyword>
<dbReference type="SUPFAM" id="SSF54373">
    <property type="entry name" value="FAD-linked reductases, C-terminal domain"/>
    <property type="match status" value="1"/>
</dbReference>
<dbReference type="GO" id="GO:0016491">
    <property type="term" value="F:oxidoreductase activity"/>
    <property type="evidence" value="ECO:0007669"/>
    <property type="project" value="UniProtKB-KW"/>
</dbReference>
<accession>A0ABV2J6Z3</accession>
<dbReference type="PANTHER" id="PTHR13847">
    <property type="entry name" value="SARCOSINE DEHYDROGENASE-RELATED"/>
    <property type="match status" value="1"/>
</dbReference>
<name>A0ABV2J6Z3_9HYPH</name>
<dbReference type="Pfam" id="PF01266">
    <property type="entry name" value="DAO"/>
    <property type="match status" value="1"/>
</dbReference>
<evidence type="ECO:0000313" key="4">
    <source>
        <dbReference type="Proteomes" id="UP001549047"/>
    </source>
</evidence>